<dbReference type="Proteomes" id="UP000278222">
    <property type="component" value="Unassembled WGS sequence"/>
</dbReference>
<sequence length="267" mass="27980">MTAAAVIAVLADGPDARAARACIASILAVLPPGLADLVVVAEALPTSDAAWLAARGVAHAPASARPWSVPEVLPAHGVCMVVDPRLRLLRKEVLALFLKYGARPDRAVVAVPAGDPAYGAIADPRLATAAFAQRHARLAAAHGTAIADRQCVLPPFDAGIVAARAYSPIWAAWSRRAAAGGEADAFDVAVRDVGEFFRMPTTMNWMCGQKLPWQAPDGTWRHPDYRAEPIFAANLAPPQPWLASTEGADRVAGVYRAIGAAGVTPPR</sequence>
<proteinExistence type="predicted"/>
<evidence type="ECO:0000313" key="1">
    <source>
        <dbReference type="EMBL" id="ROQ00079.1"/>
    </source>
</evidence>
<organism evidence="1 2">
    <name type="scientific">Stella humosa</name>
    <dbReference type="NCBI Taxonomy" id="94"/>
    <lineage>
        <taxon>Bacteria</taxon>
        <taxon>Pseudomonadati</taxon>
        <taxon>Pseudomonadota</taxon>
        <taxon>Alphaproteobacteria</taxon>
        <taxon>Rhodospirillales</taxon>
        <taxon>Stellaceae</taxon>
        <taxon>Stella</taxon>
    </lineage>
</organism>
<evidence type="ECO:0008006" key="3">
    <source>
        <dbReference type="Google" id="ProtNLM"/>
    </source>
</evidence>
<comment type="caution">
    <text evidence="1">The sequence shown here is derived from an EMBL/GenBank/DDBJ whole genome shotgun (WGS) entry which is preliminary data.</text>
</comment>
<keyword evidence="2" id="KW-1185">Reference proteome</keyword>
<gene>
    <name evidence="1" type="ORF">EDC65_1875</name>
</gene>
<accession>A0A3N1MA18</accession>
<protein>
    <recommendedName>
        <fullName evidence="3">Glycosyltransferase</fullName>
    </recommendedName>
</protein>
<evidence type="ECO:0000313" key="2">
    <source>
        <dbReference type="Proteomes" id="UP000278222"/>
    </source>
</evidence>
<reference evidence="1 2" key="1">
    <citation type="submission" date="2018-11" db="EMBL/GenBank/DDBJ databases">
        <title>Genomic Encyclopedia of Type Strains, Phase IV (KMG-IV): sequencing the most valuable type-strain genomes for metagenomic binning, comparative biology and taxonomic classification.</title>
        <authorList>
            <person name="Goeker M."/>
        </authorList>
    </citation>
    <scope>NUCLEOTIDE SEQUENCE [LARGE SCALE GENOMIC DNA]</scope>
    <source>
        <strain evidence="1 2">DSM 5900</strain>
    </source>
</reference>
<dbReference type="EMBL" id="RJKX01000013">
    <property type="protein sequence ID" value="ROQ00079.1"/>
    <property type="molecule type" value="Genomic_DNA"/>
</dbReference>
<dbReference type="RefSeq" id="WP_123689397.1">
    <property type="nucleotide sequence ID" value="NZ_AP019700.1"/>
</dbReference>
<name>A0A3N1MA18_9PROT</name>
<dbReference type="AlphaFoldDB" id="A0A3N1MA18"/>